<feature type="transmembrane region" description="Helical" evidence="8">
    <location>
        <begin position="214"/>
        <end position="242"/>
    </location>
</feature>
<name>A0AB39HJV3_9VIBR</name>
<geneLocation type="plasmid" evidence="9">
    <name>p-HB236076</name>
</geneLocation>
<organism evidence="9">
    <name type="scientific">Vibrio sp. HB236076</name>
    <dbReference type="NCBI Taxonomy" id="3232307"/>
    <lineage>
        <taxon>Bacteria</taxon>
        <taxon>Pseudomonadati</taxon>
        <taxon>Pseudomonadota</taxon>
        <taxon>Gammaproteobacteria</taxon>
        <taxon>Vibrionales</taxon>
        <taxon>Vibrionaceae</taxon>
        <taxon>Vibrio</taxon>
    </lineage>
</organism>
<evidence type="ECO:0000313" key="9">
    <source>
        <dbReference type="EMBL" id="XDK26529.1"/>
    </source>
</evidence>
<keyword evidence="6 8" id="KW-1133">Transmembrane helix</keyword>
<keyword evidence="5 8" id="KW-0812">Transmembrane</keyword>
<feature type="transmembrane region" description="Helical" evidence="8">
    <location>
        <begin position="179"/>
        <end position="202"/>
    </location>
</feature>
<dbReference type="PANTHER" id="PTHR30472">
    <property type="entry name" value="FERRIC ENTEROBACTIN TRANSPORT SYSTEM PERMEASE PROTEIN"/>
    <property type="match status" value="1"/>
</dbReference>
<protein>
    <submittedName>
        <fullName evidence="9">Iron chelate uptake ABC transporter family permease subunit</fullName>
    </submittedName>
</protein>
<dbReference type="SUPFAM" id="SSF81345">
    <property type="entry name" value="ABC transporter involved in vitamin B12 uptake, BtuC"/>
    <property type="match status" value="1"/>
</dbReference>
<dbReference type="AlphaFoldDB" id="A0AB39HJV3"/>
<evidence type="ECO:0000256" key="4">
    <source>
        <dbReference type="ARBA" id="ARBA00022475"/>
    </source>
</evidence>
<dbReference type="PANTHER" id="PTHR30472:SF27">
    <property type="entry name" value="PETROBACTIN IMPORT SYSTEM PERMEASE PROTEIN YCLN"/>
    <property type="match status" value="1"/>
</dbReference>
<dbReference type="GO" id="GO:0022857">
    <property type="term" value="F:transmembrane transporter activity"/>
    <property type="evidence" value="ECO:0007669"/>
    <property type="project" value="InterPro"/>
</dbReference>
<dbReference type="InterPro" id="IPR000522">
    <property type="entry name" value="ABC_transptr_permease_BtuC"/>
</dbReference>
<dbReference type="InterPro" id="IPR037294">
    <property type="entry name" value="ABC_BtuC-like"/>
</dbReference>
<sequence>MSNLIVLTLVLLALSGVSLFVGVSQFSLADIIAADPLAMELFWQSRIPRLTAILLSGACLSIAGLIMQQISQNRFASPSTSGTIESAMLGFVISLVLFGDGDHWLIIFATALLGTLLFMTVIARIRFKNAVFIPLVGIIYGNIISSLATFIAYRFDALQNLQSWAVANFANLLQGDFELLYLAIPLGLFSYAYAVRIAAVGLGKDFAVNLGMNYTQVVFVGIVLVSVSAACVVMIVGELPFLGLIVPNLVRYFCGDNLRKNIPITALSGALLVLACDLVSRLVIFPYEVPISMVISILGGAVFFVLIVKGHLHER</sequence>
<feature type="transmembrane region" description="Helical" evidence="8">
    <location>
        <begin position="291"/>
        <end position="312"/>
    </location>
</feature>
<keyword evidence="3" id="KW-0813">Transport</keyword>
<feature type="transmembrane region" description="Helical" evidence="8">
    <location>
        <begin position="130"/>
        <end position="153"/>
    </location>
</feature>
<keyword evidence="7 8" id="KW-0472">Membrane</keyword>
<feature type="transmembrane region" description="Helical" evidence="8">
    <location>
        <begin position="49"/>
        <end position="67"/>
    </location>
</feature>
<evidence type="ECO:0000256" key="5">
    <source>
        <dbReference type="ARBA" id="ARBA00022692"/>
    </source>
</evidence>
<evidence type="ECO:0000256" key="2">
    <source>
        <dbReference type="ARBA" id="ARBA00007935"/>
    </source>
</evidence>
<evidence type="ECO:0000256" key="6">
    <source>
        <dbReference type="ARBA" id="ARBA00022989"/>
    </source>
</evidence>
<evidence type="ECO:0000256" key="8">
    <source>
        <dbReference type="SAM" id="Phobius"/>
    </source>
</evidence>
<evidence type="ECO:0000256" key="3">
    <source>
        <dbReference type="ARBA" id="ARBA00022448"/>
    </source>
</evidence>
<accession>A0AB39HJV3</accession>
<comment type="similarity">
    <text evidence="2">Belongs to the binding-protein-dependent transport system permease family. FecCD subfamily.</text>
</comment>
<feature type="transmembrane region" description="Helical" evidence="8">
    <location>
        <begin position="79"/>
        <end position="98"/>
    </location>
</feature>
<evidence type="ECO:0000256" key="7">
    <source>
        <dbReference type="ARBA" id="ARBA00023136"/>
    </source>
</evidence>
<evidence type="ECO:0000256" key="1">
    <source>
        <dbReference type="ARBA" id="ARBA00004651"/>
    </source>
</evidence>
<dbReference type="CDD" id="cd06550">
    <property type="entry name" value="TM_ABC_iron-siderophores_like"/>
    <property type="match status" value="1"/>
</dbReference>
<dbReference type="GO" id="GO:0005886">
    <property type="term" value="C:plasma membrane"/>
    <property type="evidence" value="ECO:0007669"/>
    <property type="project" value="UniProtKB-SubCell"/>
</dbReference>
<keyword evidence="4" id="KW-1003">Cell membrane</keyword>
<dbReference type="RefSeq" id="WP_306099434.1">
    <property type="nucleotide sequence ID" value="NZ_CP162602.1"/>
</dbReference>
<keyword evidence="9" id="KW-0614">Plasmid</keyword>
<dbReference type="GO" id="GO:0033214">
    <property type="term" value="P:siderophore-iron import into cell"/>
    <property type="evidence" value="ECO:0007669"/>
    <property type="project" value="TreeGrafter"/>
</dbReference>
<dbReference type="Pfam" id="PF01032">
    <property type="entry name" value="FecCD"/>
    <property type="match status" value="1"/>
</dbReference>
<dbReference type="EMBL" id="CP162602">
    <property type="protein sequence ID" value="XDK26529.1"/>
    <property type="molecule type" value="Genomic_DNA"/>
</dbReference>
<dbReference type="KEGG" id="vih:AB0763_15925"/>
<reference evidence="9" key="1">
    <citation type="submission" date="2024-07" db="EMBL/GenBank/DDBJ databases">
        <title>Genome Analysis of a Potential Novel Vibrio Species Secreting pH- and Thermo-stable Alginate Lyase and its Application in Producing Alginate Oligosaccharides.</title>
        <authorList>
            <person name="Huang H."/>
            <person name="Bao K."/>
        </authorList>
    </citation>
    <scope>NUCLEOTIDE SEQUENCE</scope>
    <source>
        <strain evidence="9">HB236076</strain>
        <plasmid evidence="9">p-HB236076</plasmid>
    </source>
</reference>
<proteinExistence type="inferred from homology"/>
<comment type="subcellular location">
    <subcellularLocation>
        <location evidence="1">Cell membrane</location>
        <topology evidence="1">Multi-pass membrane protein</topology>
    </subcellularLocation>
</comment>
<gene>
    <name evidence="9" type="ORF">AB0763_15925</name>
</gene>
<dbReference type="Gene3D" id="1.10.3470.10">
    <property type="entry name" value="ABC transporter involved in vitamin B12 uptake, BtuC"/>
    <property type="match status" value="1"/>
</dbReference>
<feature type="transmembrane region" description="Helical" evidence="8">
    <location>
        <begin position="262"/>
        <end position="284"/>
    </location>
</feature>
<feature type="transmembrane region" description="Helical" evidence="8">
    <location>
        <begin position="104"/>
        <end position="123"/>
    </location>
</feature>